<dbReference type="PANTHER" id="PTHR35509">
    <property type="entry name" value="DOMAIN PROTEIN, PUTATIVE (DUF1995)-RELATED"/>
    <property type="match status" value="1"/>
</dbReference>
<dbReference type="Pfam" id="PF09353">
    <property type="entry name" value="DUF1995"/>
    <property type="match status" value="1"/>
</dbReference>
<keyword evidence="4" id="KW-1185">Reference proteome</keyword>
<dbReference type="OrthoDB" id="8026949at2759"/>
<evidence type="ECO:0000313" key="3">
    <source>
        <dbReference type="EMBL" id="CCO66637.1"/>
    </source>
</evidence>
<feature type="compositionally biased region" description="Low complexity" evidence="1">
    <location>
        <begin position="23"/>
        <end position="35"/>
    </location>
</feature>
<evidence type="ECO:0000256" key="1">
    <source>
        <dbReference type="SAM" id="MobiDB-lite"/>
    </source>
</evidence>
<evidence type="ECO:0000313" key="4">
    <source>
        <dbReference type="Proteomes" id="UP000198341"/>
    </source>
</evidence>
<feature type="domain" description="DUF1995" evidence="2">
    <location>
        <begin position="78"/>
        <end position="279"/>
    </location>
</feature>
<dbReference type="eggNOG" id="ENOG502S1TJ">
    <property type="taxonomic scope" value="Eukaryota"/>
</dbReference>
<feature type="compositionally biased region" description="Low complexity" evidence="1">
    <location>
        <begin position="50"/>
        <end position="68"/>
    </location>
</feature>
<dbReference type="GeneID" id="19013695"/>
<evidence type="ECO:0000259" key="2">
    <source>
        <dbReference type="Pfam" id="PF09353"/>
    </source>
</evidence>
<feature type="region of interest" description="Disordered" evidence="1">
    <location>
        <begin position="23"/>
        <end position="83"/>
    </location>
</feature>
<dbReference type="InterPro" id="IPR018962">
    <property type="entry name" value="DUF1995"/>
</dbReference>
<dbReference type="AlphaFoldDB" id="K8F3J3"/>
<dbReference type="RefSeq" id="XP_007511077.1">
    <property type="nucleotide sequence ID" value="XM_007511015.1"/>
</dbReference>
<organism evidence="3 4">
    <name type="scientific">Bathycoccus prasinos</name>
    <dbReference type="NCBI Taxonomy" id="41875"/>
    <lineage>
        <taxon>Eukaryota</taxon>
        <taxon>Viridiplantae</taxon>
        <taxon>Chlorophyta</taxon>
        <taxon>Mamiellophyceae</taxon>
        <taxon>Mamiellales</taxon>
        <taxon>Bathycoccaceae</taxon>
        <taxon>Bathycoccus</taxon>
    </lineage>
</organism>
<name>K8F3J3_9CHLO</name>
<dbReference type="PANTHER" id="PTHR35509:SF4">
    <property type="entry name" value="DUF1995 DOMAIN-CONTAINING PROTEIN"/>
    <property type="match status" value="1"/>
</dbReference>
<gene>
    <name evidence="3" type="ORF">Bathy09g01880</name>
</gene>
<dbReference type="InterPro" id="IPR053021">
    <property type="entry name" value="Chloroplast_ADK"/>
</dbReference>
<dbReference type="Proteomes" id="UP000198341">
    <property type="component" value="Chromosome 9"/>
</dbReference>
<dbReference type="KEGG" id="bpg:Bathy09g01880"/>
<reference evidence="3 4" key="1">
    <citation type="submission" date="2011-10" db="EMBL/GenBank/DDBJ databases">
        <authorList>
            <person name="Genoscope - CEA"/>
        </authorList>
    </citation>
    <scope>NUCLEOTIDE SEQUENCE [LARGE SCALE GENOMIC DNA]</scope>
    <source>
        <strain evidence="3 4">RCC 1105</strain>
    </source>
</reference>
<dbReference type="EMBL" id="FO082270">
    <property type="protein sequence ID" value="CCO66637.1"/>
    <property type="molecule type" value="Genomic_DNA"/>
</dbReference>
<proteinExistence type="predicted"/>
<accession>K8F3J3</accession>
<protein>
    <recommendedName>
        <fullName evidence="2">DUF1995 domain-containing protein</fullName>
    </recommendedName>
</protein>
<sequence length="320" mass="35746">MTTTTIQTTCDFSTRSLVSTSSSQQRLLVSSSSSSPFARRQHGRRGRNLTVSSTSSTSTTETETTGTEKQQQKLEELPKSTSQQVELAAKSVKKALESGKKNVEVTFDIPLIGATDLDDWPGGVRQQYQSMSPMVEALMKAVSGEKTVAKKVIDDADAVVKVTSGDDVCTTFPTAEVLSDLKQITKDAKRANMIINPQWVLNGNILNDFGFGPWREKNEKFVKEFEIAYFLKEQRIQGETFRLQKVFGGPWQVFVLNQQTGQVEPLPPFEERPSYRELEALLQSREGSIAAMNWVERAQSEMTFNAESLTRKPNNTNQDE</sequence>